<gene>
    <name evidence="3" type="ORF">B1A_17616</name>
</gene>
<dbReference type="GO" id="GO:0005524">
    <property type="term" value="F:ATP binding"/>
    <property type="evidence" value="ECO:0007669"/>
    <property type="project" value="UniProtKB-KW"/>
</dbReference>
<keyword evidence="2" id="KW-0067">ATP-binding</keyword>
<name>T1A8W1_9ZZZZ</name>
<comment type="caution">
    <text evidence="3">The sequence shown here is derived from an EMBL/GenBank/DDBJ whole genome shotgun (WGS) entry which is preliminary data.</text>
</comment>
<dbReference type="Gene3D" id="3.40.50.620">
    <property type="entry name" value="HUPs"/>
    <property type="match status" value="1"/>
</dbReference>
<dbReference type="Pfam" id="PF02569">
    <property type="entry name" value="Pantoate_ligase"/>
    <property type="match status" value="1"/>
</dbReference>
<dbReference type="InterPro" id="IPR004821">
    <property type="entry name" value="Cyt_trans-like"/>
</dbReference>
<dbReference type="EMBL" id="AUZX01012958">
    <property type="protein sequence ID" value="EQD37339.1"/>
    <property type="molecule type" value="Genomic_DNA"/>
</dbReference>
<dbReference type="PANTHER" id="PTHR21299:SF1">
    <property type="entry name" value="PANTOATE--BETA-ALANINE LIGASE"/>
    <property type="match status" value="1"/>
</dbReference>
<keyword evidence="3" id="KW-0436">Ligase</keyword>
<reference evidence="3" key="1">
    <citation type="submission" date="2013-08" db="EMBL/GenBank/DDBJ databases">
        <authorList>
            <person name="Mendez C."/>
            <person name="Richter M."/>
            <person name="Ferrer M."/>
            <person name="Sanchez J."/>
        </authorList>
    </citation>
    <scope>NUCLEOTIDE SEQUENCE</scope>
</reference>
<dbReference type="AlphaFoldDB" id="T1A8W1"/>
<accession>T1A8W1</accession>
<evidence type="ECO:0000313" key="3">
    <source>
        <dbReference type="EMBL" id="EQD37339.1"/>
    </source>
</evidence>
<dbReference type="GO" id="GO:0015940">
    <property type="term" value="P:pantothenate biosynthetic process"/>
    <property type="evidence" value="ECO:0007669"/>
    <property type="project" value="InterPro"/>
</dbReference>
<feature type="non-terminal residue" evidence="3">
    <location>
        <position position="109"/>
    </location>
</feature>
<dbReference type="PANTHER" id="PTHR21299">
    <property type="entry name" value="CYTIDYLATE KINASE/PANTOATE-BETA-ALANINE LIGASE"/>
    <property type="match status" value="1"/>
</dbReference>
<sequence length="109" mass="11589">MLETSIAGLRQSLSDARRQGKSVGFVATMGYLHAGHLALVEAAKAACGLVVVSIFVNPLQFAPGEDLARYPRDLERDLGMLSQAGVDIVFAPSEAEMYPEPMATIVSVP</sequence>
<reference evidence="3" key="2">
    <citation type="journal article" date="2014" name="ISME J.">
        <title>Microbial stratification in low pH oxic and suboxic macroscopic growths along an acid mine drainage.</title>
        <authorList>
            <person name="Mendez-Garcia C."/>
            <person name="Mesa V."/>
            <person name="Sprenger R.R."/>
            <person name="Richter M."/>
            <person name="Diez M.S."/>
            <person name="Solano J."/>
            <person name="Bargiela R."/>
            <person name="Golyshina O.V."/>
            <person name="Manteca A."/>
            <person name="Ramos J.L."/>
            <person name="Gallego J.R."/>
            <person name="Llorente I."/>
            <person name="Martins Dos Santos V.A."/>
            <person name="Jensen O.N."/>
            <person name="Pelaez A.I."/>
            <person name="Sanchez J."/>
            <person name="Ferrer M."/>
        </authorList>
    </citation>
    <scope>NUCLEOTIDE SEQUENCE</scope>
</reference>
<dbReference type="SUPFAM" id="SSF52374">
    <property type="entry name" value="Nucleotidylyl transferase"/>
    <property type="match status" value="1"/>
</dbReference>
<keyword evidence="1" id="KW-0547">Nucleotide-binding</keyword>
<dbReference type="InterPro" id="IPR014729">
    <property type="entry name" value="Rossmann-like_a/b/a_fold"/>
</dbReference>
<organism evidence="3">
    <name type="scientific">mine drainage metagenome</name>
    <dbReference type="NCBI Taxonomy" id="410659"/>
    <lineage>
        <taxon>unclassified sequences</taxon>
        <taxon>metagenomes</taxon>
        <taxon>ecological metagenomes</taxon>
    </lineage>
</organism>
<dbReference type="GO" id="GO:0005829">
    <property type="term" value="C:cytosol"/>
    <property type="evidence" value="ECO:0007669"/>
    <property type="project" value="TreeGrafter"/>
</dbReference>
<dbReference type="InterPro" id="IPR003721">
    <property type="entry name" value="Pantoate_ligase"/>
</dbReference>
<evidence type="ECO:0000256" key="2">
    <source>
        <dbReference type="ARBA" id="ARBA00022840"/>
    </source>
</evidence>
<evidence type="ECO:0000256" key="1">
    <source>
        <dbReference type="ARBA" id="ARBA00022741"/>
    </source>
</evidence>
<protein>
    <submittedName>
        <fullName evidence="3">Pantoate--beta-alanine ligase</fullName>
    </submittedName>
</protein>
<dbReference type="NCBIfam" id="TIGR00125">
    <property type="entry name" value="cyt_tran_rel"/>
    <property type="match status" value="1"/>
</dbReference>
<proteinExistence type="predicted"/>
<dbReference type="GO" id="GO:0004592">
    <property type="term" value="F:pantoate-beta-alanine ligase activity"/>
    <property type="evidence" value="ECO:0007669"/>
    <property type="project" value="InterPro"/>
</dbReference>